<dbReference type="Pfam" id="PF01841">
    <property type="entry name" value="Transglut_core"/>
    <property type="match status" value="1"/>
</dbReference>
<dbReference type="EMBL" id="QUAH01000007">
    <property type="protein sequence ID" value="RFT15748.1"/>
    <property type="molecule type" value="Genomic_DNA"/>
</dbReference>
<gene>
    <name evidence="2" type="ORF">OP8BY_0123</name>
</gene>
<reference evidence="2 3" key="1">
    <citation type="submission" date="2018-08" db="EMBL/GenBank/DDBJ databases">
        <title>Genome analysis of the thermophilic bacterium of the candidate phylum Aminicenantes from deep subsurface aquifer revealed its physiology and ecological role.</title>
        <authorList>
            <person name="Kadnikov V.V."/>
            <person name="Mardanov A.V."/>
            <person name="Beletsky A.V."/>
            <person name="Karnachuk O.V."/>
            <person name="Ravin N.V."/>
        </authorList>
    </citation>
    <scope>NUCLEOTIDE SEQUENCE [LARGE SCALE GENOMIC DNA]</scope>
    <source>
        <strain evidence="2">BY38</strain>
    </source>
</reference>
<dbReference type="AlphaFoldDB" id="A0A3E2BLZ7"/>
<evidence type="ECO:0000313" key="3">
    <source>
        <dbReference type="Proteomes" id="UP000257323"/>
    </source>
</evidence>
<feature type="domain" description="Transglutaminase-like" evidence="1">
    <location>
        <begin position="404"/>
        <end position="469"/>
    </location>
</feature>
<dbReference type="Gene3D" id="3.10.620.30">
    <property type="match status" value="1"/>
</dbReference>
<sequence>MKRAIVILAVIGLLVLPALARVGDVVKVIKTPGPLPTGLAFDGKHLWLADSRLDKIFKIDPDSGKVVKSFDSPGYHPEGLAWDGKHLWHVDAVEKLVYCLDPETGAVLKALESNSDRPRDLAWDGKDLWMTDVRNKSLLRVSPVDGMMIQTFAAPGAEPAGLEFDGRYLWVTDRALDRVFLVDPATGWCLSSLRSYGPWPAGLAFDGEYLWNVDYENDEIYRIKVFDRDIMSLWDEKELELRFVKEFRNYGPGTATSLDIYLPLPEDRDNQKLLGPVEFLEKPAEMITDAWGQKIAHFSYKNLKAPGIVQPGWSVKARIYAVEYFIYPDKVGGLDQIPEDIKKKYLVDGDKYCINDPFIQELARKIAGNEKNPYWIARKIYEYLIDHLSYNLKPVGGWNPAPTVLRRGTASCSEYTYSLIALCRALGVPARYVGTVSLRGDDASFDDVFHRWNEIYLPPYGWIPFDANKGDVETPGGRALGIGNVAARYVITTENGGGDKYLWFGYNYGFTWTSEGRCRIVEESYGEWQPLGQKKYQKPLDRK</sequence>
<name>A0A3E2BLZ7_9BACT</name>
<dbReference type="Proteomes" id="UP000257323">
    <property type="component" value="Unassembled WGS sequence"/>
</dbReference>
<dbReference type="PANTHER" id="PTHR33490">
    <property type="entry name" value="BLR5614 PROTEIN-RELATED"/>
    <property type="match status" value="1"/>
</dbReference>
<accession>A0A3E2BLZ7</accession>
<dbReference type="Gene3D" id="2.130.10.10">
    <property type="entry name" value="YVTN repeat-like/Quinoprotein amine dehydrogenase"/>
    <property type="match status" value="1"/>
</dbReference>
<protein>
    <submittedName>
        <fullName evidence="2">WD40-like repeat protein</fullName>
    </submittedName>
</protein>
<dbReference type="SUPFAM" id="SSF63825">
    <property type="entry name" value="YWTD domain"/>
    <property type="match status" value="1"/>
</dbReference>
<proteinExistence type="predicted"/>
<dbReference type="SMART" id="SM00460">
    <property type="entry name" value="TGc"/>
    <property type="match status" value="1"/>
</dbReference>
<dbReference type="InterPro" id="IPR015943">
    <property type="entry name" value="WD40/YVTN_repeat-like_dom_sf"/>
</dbReference>
<comment type="caution">
    <text evidence="2">The sequence shown here is derived from an EMBL/GenBank/DDBJ whole genome shotgun (WGS) entry which is preliminary data.</text>
</comment>
<dbReference type="PANTHER" id="PTHR33490:SF6">
    <property type="entry name" value="SLL1049 PROTEIN"/>
    <property type="match status" value="1"/>
</dbReference>
<organism evidence="2 3">
    <name type="scientific">Candidatus Saccharicenans subterraneus</name>
    <dbReference type="NCBI Taxonomy" id="2508984"/>
    <lineage>
        <taxon>Bacteria</taxon>
        <taxon>Candidatus Aminicenantota</taxon>
        <taxon>Candidatus Aminicenantia</taxon>
        <taxon>Candidatus Aminicenantales</taxon>
        <taxon>Candidatus Saccharicenantaceae</taxon>
        <taxon>Candidatus Saccharicenans</taxon>
    </lineage>
</organism>
<dbReference type="SUPFAM" id="SSF54001">
    <property type="entry name" value="Cysteine proteinases"/>
    <property type="match status" value="1"/>
</dbReference>
<evidence type="ECO:0000313" key="2">
    <source>
        <dbReference type="EMBL" id="RFT15748.1"/>
    </source>
</evidence>
<evidence type="ECO:0000259" key="1">
    <source>
        <dbReference type="SMART" id="SM00460"/>
    </source>
</evidence>
<dbReference type="InterPro" id="IPR002931">
    <property type="entry name" value="Transglutaminase-like"/>
</dbReference>
<dbReference type="InterPro" id="IPR038765">
    <property type="entry name" value="Papain-like_cys_pep_sf"/>
</dbReference>